<evidence type="ECO:0000313" key="4">
    <source>
        <dbReference type="Proteomes" id="UP000198599"/>
    </source>
</evidence>
<proteinExistence type="predicted"/>
<dbReference type="Gene3D" id="3.50.50.60">
    <property type="entry name" value="FAD/NAD(P)-binding domain"/>
    <property type="match status" value="1"/>
</dbReference>
<dbReference type="STRING" id="1005928.SAMN04487859_104198"/>
<keyword evidence="4" id="KW-1185">Reference proteome</keyword>
<evidence type="ECO:0000256" key="1">
    <source>
        <dbReference type="ARBA" id="ARBA00023002"/>
    </source>
</evidence>
<dbReference type="Pfam" id="PF01266">
    <property type="entry name" value="DAO"/>
    <property type="match status" value="1"/>
</dbReference>
<gene>
    <name evidence="3" type="ORF">SAMN04487859_104198</name>
</gene>
<dbReference type="GO" id="GO:0016491">
    <property type="term" value="F:oxidoreductase activity"/>
    <property type="evidence" value="ECO:0007669"/>
    <property type="project" value="UniProtKB-KW"/>
</dbReference>
<sequence>MSRIYPAYTYGNGPRSRYFWAETVSVPDFPQTMDKITCDVAIIGAGFTGLSAALRLAKAGNDVCVFEAETPGWGASGRNGGFCCLGGSAASDAMLRKLYGEEARREYRRSEAEAARFTQTLIKEHDIAADIHSDGETLLAHTPKAAASFAERAKGIAADYGVTPTLTSGSDLPQKGMKGPFYAALTTPIGVALNPLKYALGLADAAVCAGARIFVNSAVTRIEQPNGFRLSTPKAQITAKRLIVATNGYSSDDLPDWMRSRYLPTQSNVIVTRPLGEDEIAEQGWSSHQMCYDDRFFLHYFRLMPDKRMLFGMRGGLFSSPRFDARMHRTIRRHFETMFPAWRHVESPHSWNGLLSLAPDLTPYAGPIADMPGAFTALSFHGNGVAMGTYAGALLADLAQGKAPEHLYPKIMQAAPRRWPLGRLRRAMLWPPYALATVMGG</sequence>
<name>A0A1I4ZXY2_9RHOB</name>
<evidence type="ECO:0000259" key="2">
    <source>
        <dbReference type="Pfam" id="PF01266"/>
    </source>
</evidence>
<reference evidence="4" key="1">
    <citation type="submission" date="2016-10" db="EMBL/GenBank/DDBJ databases">
        <authorList>
            <person name="Varghese N."/>
            <person name="Submissions S."/>
        </authorList>
    </citation>
    <scope>NUCLEOTIDE SEQUENCE [LARGE SCALE GENOMIC DNA]</scope>
    <source>
        <strain evidence="4">DSM 28463</strain>
    </source>
</reference>
<protein>
    <submittedName>
        <fullName evidence="3">Glycine/D-amino acid oxidase</fullName>
    </submittedName>
</protein>
<feature type="domain" description="FAD dependent oxidoreductase" evidence="2">
    <location>
        <begin position="39"/>
        <end position="398"/>
    </location>
</feature>
<accession>A0A1I4ZXY2</accession>
<dbReference type="SUPFAM" id="SSF51905">
    <property type="entry name" value="FAD/NAD(P)-binding domain"/>
    <property type="match status" value="1"/>
</dbReference>
<dbReference type="GO" id="GO:0005737">
    <property type="term" value="C:cytoplasm"/>
    <property type="evidence" value="ECO:0007669"/>
    <property type="project" value="TreeGrafter"/>
</dbReference>
<dbReference type="RefSeq" id="WP_092835470.1">
    <property type="nucleotide sequence ID" value="NZ_FOVP01000004.1"/>
</dbReference>
<dbReference type="EMBL" id="FOVP01000004">
    <property type="protein sequence ID" value="SFN54919.1"/>
    <property type="molecule type" value="Genomic_DNA"/>
</dbReference>
<dbReference type="PANTHER" id="PTHR13847">
    <property type="entry name" value="SARCOSINE DEHYDROGENASE-RELATED"/>
    <property type="match status" value="1"/>
</dbReference>
<evidence type="ECO:0000313" key="3">
    <source>
        <dbReference type="EMBL" id="SFN54919.1"/>
    </source>
</evidence>
<dbReference type="Gene3D" id="3.30.9.10">
    <property type="entry name" value="D-Amino Acid Oxidase, subunit A, domain 2"/>
    <property type="match status" value="1"/>
</dbReference>
<dbReference type="InterPro" id="IPR006076">
    <property type="entry name" value="FAD-dep_OxRdtase"/>
</dbReference>
<dbReference type="AlphaFoldDB" id="A0A1I4ZXY2"/>
<dbReference type="InterPro" id="IPR036188">
    <property type="entry name" value="FAD/NAD-bd_sf"/>
</dbReference>
<dbReference type="PANTHER" id="PTHR13847:SF281">
    <property type="entry name" value="FAD DEPENDENT OXIDOREDUCTASE DOMAIN-CONTAINING PROTEIN"/>
    <property type="match status" value="1"/>
</dbReference>
<organism evidence="3 4">
    <name type="scientific">Roseovarius lutimaris</name>
    <dbReference type="NCBI Taxonomy" id="1005928"/>
    <lineage>
        <taxon>Bacteria</taxon>
        <taxon>Pseudomonadati</taxon>
        <taxon>Pseudomonadota</taxon>
        <taxon>Alphaproteobacteria</taxon>
        <taxon>Rhodobacterales</taxon>
        <taxon>Roseobacteraceae</taxon>
        <taxon>Roseovarius</taxon>
    </lineage>
</organism>
<dbReference type="Proteomes" id="UP000198599">
    <property type="component" value="Unassembled WGS sequence"/>
</dbReference>
<keyword evidence="1" id="KW-0560">Oxidoreductase</keyword>
<dbReference type="OrthoDB" id="9806601at2"/>